<reference evidence="1" key="1">
    <citation type="journal article" date="2020" name="Nature">
        <title>Giant virus diversity and host interactions through global metagenomics.</title>
        <authorList>
            <person name="Schulz F."/>
            <person name="Roux S."/>
            <person name="Paez-Espino D."/>
            <person name="Jungbluth S."/>
            <person name="Walsh D.A."/>
            <person name="Denef V.J."/>
            <person name="McMahon K.D."/>
            <person name="Konstantinidis K.T."/>
            <person name="Eloe-Fadrosh E.A."/>
            <person name="Kyrpides N.C."/>
            <person name="Woyke T."/>
        </authorList>
    </citation>
    <scope>NUCLEOTIDE SEQUENCE</scope>
    <source>
        <strain evidence="1">GVMAG-M-3300027759-16</strain>
    </source>
</reference>
<accession>A0A6C0L5V4</accession>
<dbReference type="EMBL" id="MN740438">
    <property type="protein sequence ID" value="QHU26319.1"/>
    <property type="molecule type" value="Genomic_DNA"/>
</dbReference>
<sequence length="164" mass="19138">MESTTVILDEHDRKLYHSMIHDWILSPPIQEVVDIYKIHLKRLCRHVSDITDSLLHMFFSLDIITEFSILYGAVVRMKEGEQEALYEELITWNTKHDILAIKAILDDNCICANSRGWIGYAFHQLWPFLTRGSEHSPGVYEWKDGRRIIRNYQLVPIVSRSPGG</sequence>
<organism evidence="1">
    <name type="scientific">viral metagenome</name>
    <dbReference type="NCBI Taxonomy" id="1070528"/>
    <lineage>
        <taxon>unclassified sequences</taxon>
        <taxon>metagenomes</taxon>
        <taxon>organismal metagenomes</taxon>
    </lineage>
</organism>
<protein>
    <submittedName>
        <fullName evidence="1">Uncharacterized protein</fullName>
    </submittedName>
</protein>
<dbReference type="AlphaFoldDB" id="A0A6C0L5V4"/>
<evidence type="ECO:0000313" key="1">
    <source>
        <dbReference type="EMBL" id="QHU26319.1"/>
    </source>
</evidence>
<name>A0A6C0L5V4_9ZZZZ</name>
<proteinExistence type="predicted"/>